<keyword evidence="3" id="KW-0238">DNA-binding</keyword>
<dbReference type="STRING" id="642227.HA49_00685"/>
<dbReference type="InterPro" id="IPR005119">
    <property type="entry name" value="LysR_subst-bd"/>
</dbReference>
<dbReference type="InterPro" id="IPR000847">
    <property type="entry name" value="LysR_HTH_N"/>
</dbReference>
<feature type="domain" description="HTH lysR-type" evidence="5">
    <location>
        <begin position="16"/>
        <end position="59"/>
    </location>
</feature>
<dbReference type="PROSITE" id="PS50931">
    <property type="entry name" value="HTH_LYSR"/>
    <property type="match status" value="1"/>
</dbReference>
<proteinExistence type="inferred from homology"/>
<dbReference type="Pfam" id="PF03466">
    <property type="entry name" value="LysR_substrate"/>
    <property type="match status" value="1"/>
</dbReference>
<evidence type="ECO:0000259" key="5">
    <source>
        <dbReference type="PROSITE" id="PS50931"/>
    </source>
</evidence>
<sequence length="300" mass="33544">MFHEKPMSYLYEVGIQGGIRRAADILGINPSVISRQIAQLERDLQLPLLERRGRNVVLTEAGRLLAEDFFESRQRRLKLEGHLKDLRHMQGGSVSIRIGGGLVTTFIHEIVTHFSKSYPQVFVEITVASMQEMLNAVIHSETDMAMAFGPIGNPEVKRHSFGWGPVCAVMSPDHPLSGEQTISIETLADQRLIALTEQFGLQRYMNAMFRSCGLIFTPAYRCNLFSTAMELSVAGLGISCMSARAAGQMISAGKLVAIPIDHPIARESQCHLLRNSDRRFTPAAQHMWQLLRNYFTDTQS</sequence>
<evidence type="ECO:0000256" key="3">
    <source>
        <dbReference type="ARBA" id="ARBA00023125"/>
    </source>
</evidence>
<dbReference type="AlphaFoldDB" id="A0A095VZT5"/>
<dbReference type="PANTHER" id="PTHR30419">
    <property type="entry name" value="HTH-TYPE TRANSCRIPTIONAL REGULATOR YBHD"/>
    <property type="match status" value="1"/>
</dbReference>
<organism evidence="6 7">
    <name type="scientific">Tatumella morbirosei</name>
    <dbReference type="NCBI Taxonomy" id="642227"/>
    <lineage>
        <taxon>Bacteria</taxon>
        <taxon>Pseudomonadati</taxon>
        <taxon>Pseudomonadota</taxon>
        <taxon>Gammaproteobacteria</taxon>
        <taxon>Enterobacterales</taxon>
        <taxon>Erwiniaceae</taxon>
        <taxon>Tatumella</taxon>
    </lineage>
</organism>
<dbReference type="Gene3D" id="1.10.10.10">
    <property type="entry name" value="Winged helix-like DNA-binding domain superfamily/Winged helix DNA-binding domain"/>
    <property type="match status" value="1"/>
</dbReference>
<dbReference type="InterPro" id="IPR036390">
    <property type="entry name" value="WH_DNA-bd_sf"/>
</dbReference>
<dbReference type="Proteomes" id="UP000029577">
    <property type="component" value="Unassembled WGS sequence"/>
</dbReference>
<dbReference type="GO" id="GO:0003677">
    <property type="term" value="F:DNA binding"/>
    <property type="evidence" value="ECO:0007669"/>
    <property type="project" value="UniProtKB-KW"/>
</dbReference>
<gene>
    <name evidence="6" type="ORF">HA49_00685</name>
</gene>
<accession>A0A095VZT5</accession>
<comment type="caution">
    <text evidence="6">The sequence shown here is derived from an EMBL/GenBank/DDBJ whole genome shotgun (WGS) entry which is preliminary data.</text>
</comment>
<dbReference type="SUPFAM" id="SSF53850">
    <property type="entry name" value="Periplasmic binding protein-like II"/>
    <property type="match status" value="1"/>
</dbReference>
<comment type="similarity">
    <text evidence="1">Belongs to the LysR transcriptional regulatory family.</text>
</comment>
<dbReference type="EMBL" id="JPKR02000005">
    <property type="protein sequence ID" value="KGD80220.1"/>
    <property type="molecule type" value="Genomic_DNA"/>
</dbReference>
<name>A0A095VZT5_9GAMM</name>
<dbReference type="GO" id="GO:0003700">
    <property type="term" value="F:DNA-binding transcription factor activity"/>
    <property type="evidence" value="ECO:0007669"/>
    <property type="project" value="InterPro"/>
</dbReference>
<reference evidence="6" key="1">
    <citation type="submission" date="2014-12" db="EMBL/GenBank/DDBJ databases">
        <title>The draft genome of the Tatumella morbirosei type strain, LMG23360T isolated from pineapple rot.</title>
        <authorList>
            <person name="Smits T.H."/>
            <person name="Palmer M."/>
            <person name="Venter S.N."/>
            <person name="Duffy B."/>
            <person name="Steenkamp E.T."/>
            <person name="Chan W.Y."/>
            <person name="Coutinho T.A."/>
            <person name="Coetzee M.P."/>
            <person name="De Maayer P."/>
        </authorList>
    </citation>
    <scope>NUCLEOTIDE SEQUENCE [LARGE SCALE GENOMIC DNA]</scope>
    <source>
        <strain evidence="6">LMG 23360</strain>
    </source>
</reference>
<evidence type="ECO:0000256" key="4">
    <source>
        <dbReference type="ARBA" id="ARBA00023163"/>
    </source>
</evidence>
<dbReference type="eggNOG" id="COG0583">
    <property type="taxonomic scope" value="Bacteria"/>
</dbReference>
<dbReference type="InterPro" id="IPR036388">
    <property type="entry name" value="WH-like_DNA-bd_sf"/>
</dbReference>
<keyword evidence="4" id="KW-0804">Transcription</keyword>
<dbReference type="InterPro" id="IPR050950">
    <property type="entry name" value="HTH-type_LysR_regulators"/>
</dbReference>
<protein>
    <submittedName>
        <fullName evidence="6">CynR</fullName>
    </submittedName>
</protein>
<dbReference type="Gene3D" id="3.40.190.290">
    <property type="match status" value="1"/>
</dbReference>
<keyword evidence="2" id="KW-0805">Transcription regulation</keyword>
<dbReference type="PANTHER" id="PTHR30419:SF8">
    <property type="entry name" value="NITROGEN ASSIMILATION TRANSCRIPTIONAL ACTIVATOR-RELATED"/>
    <property type="match status" value="1"/>
</dbReference>
<dbReference type="GO" id="GO:0005829">
    <property type="term" value="C:cytosol"/>
    <property type="evidence" value="ECO:0007669"/>
    <property type="project" value="TreeGrafter"/>
</dbReference>
<dbReference type="RefSeq" id="WP_038015574.1">
    <property type="nucleotide sequence ID" value="NZ_JPKR02000005.1"/>
</dbReference>
<dbReference type="Pfam" id="PF00126">
    <property type="entry name" value="HTH_1"/>
    <property type="match status" value="1"/>
</dbReference>
<dbReference type="OrthoDB" id="8839922at2"/>
<evidence type="ECO:0000313" key="6">
    <source>
        <dbReference type="EMBL" id="KGD80220.1"/>
    </source>
</evidence>
<evidence type="ECO:0000256" key="1">
    <source>
        <dbReference type="ARBA" id="ARBA00009437"/>
    </source>
</evidence>
<evidence type="ECO:0000256" key="2">
    <source>
        <dbReference type="ARBA" id="ARBA00023015"/>
    </source>
</evidence>
<evidence type="ECO:0000313" key="7">
    <source>
        <dbReference type="Proteomes" id="UP000029577"/>
    </source>
</evidence>
<dbReference type="SUPFAM" id="SSF46785">
    <property type="entry name" value="Winged helix' DNA-binding domain"/>
    <property type="match status" value="1"/>
</dbReference>
<keyword evidence="7" id="KW-1185">Reference proteome</keyword>